<feature type="domain" description="Band 7" evidence="3">
    <location>
        <begin position="34"/>
        <end position="209"/>
    </location>
</feature>
<proteinExistence type="inferred from homology"/>
<feature type="transmembrane region" description="Helical" evidence="2">
    <location>
        <begin position="6"/>
        <end position="25"/>
    </location>
</feature>
<sequence>MAKELLLGSLGFGVFVLSIFLYFSIDSLAYNQVGLNYSSIFKSVENKTYESGIHFIGLGHDFIGYDLTITTLEFSKQSGATLPLISCRTKDGLKLDLEISFQYRVLPASIYEIYNTFGDNLKTVLLRIALDSISDVGTQYRAIDFFTIRQDISAKMRDALNKRLQKDLKCEVVFFQLRSIDLPDKFEQSIQDTEVTKQSILRAEAERVKNNITQQMLIEVSEVKKNVIVNDAKGAASAKTLITKANTQTFQEIQTNQAEAYAKLMKDLGLTKQELIQYLQLNLIKNSQDGALVISINNNAPKTG</sequence>
<protein>
    <recommendedName>
        <fullName evidence="2">Prohibitin</fullName>
    </recommendedName>
</protein>
<dbReference type="GO" id="GO:0005743">
    <property type="term" value="C:mitochondrial inner membrane"/>
    <property type="evidence" value="ECO:0007669"/>
    <property type="project" value="UniProtKB-SubCell"/>
</dbReference>
<evidence type="ECO:0000256" key="2">
    <source>
        <dbReference type="RuleBase" id="RU366048"/>
    </source>
</evidence>
<keyword evidence="5" id="KW-1185">Reference proteome</keyword>
<dbReference type="Pfam" id="PF01145">
    <property type="entry name" value="Band_7"/>
    <property type="match status" value="1"/>
</dbReference>
<dbReference type="OMA" id="AEASCHW"/>
<evidence type="ECO:0000259" key="3">
    <source>
        <dbReference type="Pfam" id="PF01145"/>
    </source>
</evidence>
<keyword evidence="2" id="KW-0812">Transmembrane</keyword>
<gene>
    <name evidence="4" type="primary">Contig16642.g17727</name>
    <name evidence="4" type="ORF">STYLEM_11510</name>
</gene>
<keyword evidence="2" id="KW-0999">Mitochondrion inner membrane</keyword>
<keyword evidence="2" id="KW-0496">Mitochondrion</keyword>
<dbReference type="EMBL" id="CCKQ01010954">
    <property type="protein sequence ID" value="CDW82477.1"/>
    <property type="molecule type" value="Genomic_DNA"/>
</dbReference>
<dbReference type="Gene3D" id="3.30.479.30">
    <property type="entry name" value="Band 7 domain"/>
    <property type="match status" value="1"/>
</dbReference>
<dbReference type="PANTHER" id="PTHR23222:SF0">
    <property type="entry name" value="PROHIBITIN 1"/>
    <property type="match status" value="1"/>
</dbReference>
<keyword evidence="2" id="KW-0472">Membrane</keyword>
<name>A0A078AM29_STYLE</name>
<dbReference type="InterPro" id="IPR000163">
    <property type="entry name" value="Prohibitin"/>
</dbReference>
<dbReference type="SUPFAM" id="SSF117892">
    <property type="entry name" value="Band 7/SPFH domain"/>
    <property type="match status" value="1"/>
</dbReference>
<reference evidence="4 5" key="1">
    <citation type="submission" date="2014-06" db="EMBL/GenBank/DDBJ databases">
        <authorList>
            <person name="Swart Estienne"/>
        </authorList>
    </citation>
    <scope>NUCLEOTIDE SEQUENCE [LARGE SCALE GENOMIC DNA]</scope>
    <source>
        <strain evidence="4 5">130c</strain>
    </source>
</reference>
<dbReference type="PANTHER" id="PTHR23222">
    <property type="entry name" value="PROHIBITIN"/>
    <property type="match status" value="1"/>
</dbReference>
<dbReference type="Proteomes" id="UP000039865">
    <property type="component" value="Unassembled WGS sequence"/>
</dbReference>
<dbReference type="InterPro" id="IPR001107">
    <property type="entry name" value="Band_7"/>
</dbReference>
<organism evidence="4 5">
    <name type="scientific">Stylonychia lemnae</name>
    <name type="common">Ciliate</name>
    <dbReference type="NCBI Taxonomy" id="5949"/>
    <lineage>
        <taxon>Eukaryota</taxon>
        <taxon>Sar</taxon>
        <taxon>Alveolata</taxon>
        <taxon>Ciliophora</taxon>
        <taxon>Intramacronucleata</taxon>
        <taxon>Spirotrichea</taxon>
        <taxon>Stichotrichia</taxon>
        <taxon>Sporadotrichida</taxon>
        <taxon>Oxytrichidae</taxon>
        <taxon>Stylonychinae</taxon>
        <taxon>Stylonychia</taxon>
    </lineage>
</organism>
<dbReference type="InParanoid" id="A0A078AM29"/>
<dbReference type="AlphaFoldDB" id="A0A078AM29"/>
<comment type="subcellular location">
    <subcellularLocation>
        <location evidence="2">Mitochondrion inner membrane</location>
    </subcellularLocation>
</comment>
<dbReference type="OrthoDB" id="190994at2759"/>
<dbReference type="InterPro" id="IPR036013">
    <property type="entry name" value="Band_7/SPFH_dom_sf"/>
</dbReference>
<keyword evidence="2" id="KW-1133">Transmembrane helix</keyword>
<evidence type="ECO:0000313" key="4">
    <source>
        <dbReference type="EMBL" id="CDW82477.1"/>
    </source>
</evidence>
<accession>A0A078AM29</accession>
<evidence type="ECO:0000256" key="1">
    <source>
        <dbReference type="ARBA" id="ARBA00009658"/>
    </source>
</evidence>
<comment type="similarity">
    <text evidence="1 2">Belongs to the prohibitin family.</text>
</comment>
<evidence type="ECO:0000313" key="5">
    <source>
        <dbReference type="Proteomes" id="UP000039865"/>
    </source>
</evidence>